<protein>
    <recommendedName>
        <fullName evidence="3">HAUS augmin-like complex subunit 6 N-terminal domain-containing protein</fullName>
    </recommendedName>
</protein>
<feature type="compositionally biased region" description="Low complexity" evidence="2">
    <location>
        <begin position="1306"/>
        <end position="1316"/>
    </location>
</feature>
<dbReference type="Proteomes" id="UP000703661">
    <property type="component" value="Unassembled WGS sequence"/>
</dbReference>
<proteinExistence type="predicted"/>
<feature type="compositionally biased region" description="Low complexity" evidence="2">
    <location>
        <begin position="1147"/>
        <end position="1167"/>
    </location>
</feature>
<feature type="compositionally biased region" description="Basic and acidic residues" evidence="2">
    <location>
        <begin position="1096"/>
        <end position="1105"/>
    </location>
</feature>
<feature type="compositionally biased region" description="Basic and acidic residues" evidence="2">
    <location>
        <begin position="1269"/>
        <end position="1284"/>
    </location>
</feature>
<reference evidence="4" key="1">
    <citation type="journal article" date="2020" name="Fungal Divers.">
        <title>Resolving the Mortierellaceae phylogeny through synthesis of multi-gene phylogenetics and phylogenomics.</title>
        <authorList>
            <person name="Vandepol N."/>
            <person name="Liber J."/>
            <person name="Desiro A."/>
            <person name="Na H."/>
            <person name="Kennedy M."/>
            <person name="Barry K."/>
            <person name="Grigoriev I.V."/>
            <person name="Miller A.N."/>
            <person name="O'Donnell K."/>
            <person name="Stajich J.E."/>
            <person name="Bonito G."/>
        </authorList>
    </citation>
    <scope>NUCLEOTIDE SEQUENCE</scope>
    <source>
        <strain evidence="4">NRRL 2769</strain>
    </source>
</reference>
<comment type="caution">
    <text evidence="4">The sequence shown here is derived from an EMBL/GenBank/DDBJ whole genome shotgun (WGS) entry which is preliminary data.</text>
</comment>
<evidence type="ECO:0000313" key="4">
    <source>
        <dbReference type="EMBL" id="KAG0021936.1"/>
    </source>
</evidence>
<feature type="compositionally biased region" description="Polar residues" evidence="2">
    <location>
        <begin position="1111"/>
        <end position="1138"/>
    </location>
</feature>
<evidence type="ECO:0000256" key="1">
    <source>
        <dbReference type="SAM" id="Coils"/>
    </source>
</evidence>
<feature type="compositionally biased region" description="Low complexity" evidence="2">
    <location>
        <begin position="50"/>
        <end position="59"/>
    </location>
</feature>
<sequence length="1502" mass="167395">MSASNPFSPATITSSSQNFSSPENIRSIFFTNLLLLGIQEYSSQSREHQSSLPDPSPDLSKSRNTPQIPSGTASQSRQYVLIDSHSYGIKSAKPLELHKYVFAKGHQSTKALEFVLWFLFSRLDKVHARERFKDCWPILDRHDAREFRNVAFKWLDELRKEGCFGIGHNIHPSHGQITGLGVFLPTIRRSYLDESIGERIEQLVMILSTHVLSRALVCESAQPGREDEKVILDFIGAVPETAAEEEAAISMIDSHIVRKSRSFMQDMGQQRAIRQSWSSISSEMTEKLRRLNKELAKIESERQTLLVYQPQLLERTNQLTLSELRVLEDRWIEKINAQWQPILSFVERRAGRKEVLQSLLDSDSGKGVSVLDGQTMHMDPPVTLGYLTENVGTKHSNSVIWYQHPRENSRVDLNNVLKVWKHSLQSLEVGEFNKAPSQEVAFQYKESLELLSENHNQQLSKLQELKRRLGSRLKESNRRVERLQSQGGDLLSSAYSTFGKKEHQDALSASKLISAALNPAPVNSTFSDARLRAARSHVRKSAQQDRRRDLGLHMDSRETFKFKISADILQVRAPVIVAAQPTGPQPLPCGLSEPVVRTQPTSSKPAFINTPDPAHKSPEPKLPLNKSVIQPPPSILARVTKKSLSQSTNSFKSHKQIEALQRPSVKPVPADLVVRDGLRDSNVKDSYDDECNEIISSLTTDTSAPMTPPKKGVSIYAPSTDASYILRKSGMSSSTREPPTSISIEPASENGRSKFLASIFRGGEPSKRPSALKQNPQVIAKQMDSEKAHEHHYKTSPAIVDARANIPPTLGPTKLSFQERLGISRKRRQSSESLREFEPNHQTTAESEIIQQKELFNIFNVDSNEVPRTPSKRRKVDLFCQQLSSQDSPFRFDIDVSAKGDDIHQSSMSGLPPLTKFPDLAPKKIISSSSSKLTLEDLRAPTPKPSRTKTVDTKTTLPIMFLHTPQRKQLFPMESSPISKPFSSTSPSTFDTRSGGLFTSPKLSLERTPFSPSIFTRFKTGADLSLSNGKLSQTDDPSVLTVDRQPAGETSLFTDSLPPKMDAKHQKNSLIRSRPSAPLTISPNGYLLSGNYDVQDPAHSEENKYPDTTAPVESQLKSRSGMANNENSSIFVNRPSQKNNKDTNENSKSVIKESSAVSSSVIGSNASRNPWGRPPSWKPRSPKMVDMEKRLQLDRTHRSVAGDTKPTASSLDGPLKVSVYGRPSVSVPSSLSPSFSSSTISSRSFQSDLGLAASRSHWVARGEDILQHDNLGKREMREDDKHNDESDEDTRGFSPPPVSPIRKLHPSSLQSLSESTMSIGPRLETAANQPQLKTPTNSLWQRVPTTSTAAVEVASAGPSKRTPVSVDSTGHLLSTASMKEPDKIVDRKQRQQQKQHQLKQLQEEARERFLEDAIQDEELVRSHEEDETILNHALQQIFDNKEASAGGSSSRNGEDQPDLKSFVRYGENRKEEGDISGGLFDEMMPEALDLNEALWENTELFS</sequence>
<feature type="region of interest" description="Disordered" evidence="2">
    <location>
        <begin position="1269"/>
        <end position="1316"/>
    </location>
</feature>
<feature type="compositionally biased region" description="Polar residues" evidence="2">
    <location>
        <begin position="62"/>
        <end position="75"/>
    </location>
</feature>
<evidence type="ECO:0000256" key="2">
    <source>
        <dbReference type="SAM" id="MobiDB-lite"/>
    </source>
</evidence>
<feature type="region of interest" description="Disordered" evidence="2">
    <location>
        <begin position="1049"/>
        <end position="1215"/>
    </location>
</feature>
<feature type="region of interest" description="Disordered" evidence="2">
    <location>
        <begin position="824"/>
        <end position="845"/>
    </location>
</feature>
<organism evidence="4 5">
    <name type="scientific">Entomortierella chlamydospora</name>
    <dbReference type="NCBI Taxonomy" id="101097"/>
    <lineage>
        <taxon>Eukaryota</taxon>
        <taxon>Fungi</taxon>
        <taxon>Fungi incertae sedis</taxon>
        <taxon>Mucoromycota</taxon>
        <taxon>Mortierellomycotina</taxon>
        <taxon>Mortierellomycetes</taxon>
        <taxon>Mortierellales</taxon>
        <taxon>Mortierellaceae</taxon>
        <taxon>Entomortierella</taxon>
    </lineage>
</organism>
<evidence type="ECO:0000313" key="5">
    <source>
        <dbReference type="Proteomes" id="UP000703661"/>
    </source>
</evidence>
<feature type="coiled-coil region" evidence="1">
    <location>
        <begin position="445"/>
        <end position="486"/>
    </location>
</feature>
<dbReference type="EMBL" id="JAAAID010000132">
    <property type="protein sequence ID" value="KAG0021936.1"/>
    <property type="molecule type" value="Genomic_DNA"/>
</dbReference>
<name>A0A9P6N321_9FUNG</name>
<keyword evidence="1" id="KW-0175">Coiled coil</keyword>
<dbReference type="InterPro" id="IPR028163">
    <property type="entry name" value="HAUS_6_N"/>
</dbReference>
<feature type="region of interest" description="Disordered" evidence="2">
    <location>
        <begin position="1442"/>
        <end position="1479"/>
    </location>
</feature>
<feature type="compositionally biased region" description="Basic and acidic residues" evidence="2">
    <location>
        <begin position="829"/>
        <end position="839"/>
    </location>
</feature>
<dbReference type="Pfam" id="PF14661">
    <property type="entry name" value="HAUS6_N"/>
    <property type="match status" value="1"/>
</dbReference>
<feature type="region of interest" description="Disordered" evidence="2">
    <location>
        <begin position="596"/>
        <end position="628"/>
    </location>
</feature>
<keyword evidence="5" id="KW-1185">Reference proteome</keyword>
<feature type="domain" description="HAUS augmin-like complex subunit 6 N-terminal" evidence="3">
    <location>
        <begin position="107"/>
        <end position="162"/>
    </location>
</feature>
<feature type="coiled-coil region" evidence="1">
    <location>
        <begin position="281"/>
        <end position="308"/>
    </location>
</feature>
<evidence type="ECO:0000259" key="3">
    <source>
        <dbReference type="Pfam" id="PF14661"/>
    </source>
</evidence>
<feature type="compositionally biased region" description="Basic and acidic residues" evidence="2">
    <location>
        <begin position="1183"/>
        <end position="1197"/>
    </location>
</feature>
<feature type="region of interest" description="Disordered" evidence="2">
    <location>
        <begin position="46"/>
        <end position="75"/>
    </location>
</feature>
<gene>
    <name evidence="4" type="ORF">BGZ80_001420</name>
</gene>
<accession>A0A9P6N321</accession>